<evidence type="ECO:0000256" key="1">
    <source>
        <dbReference type="SAM" id="MobiDB-lite"/>
    </source>
</evidence>
<sequence>MTKGVLMKKILKITLIVLLLIAGAGVLYLDATEIAPKRVRIRTETIRSEKIPEALSGLQILFFSDVHYNAFVDDSRLEALIEKIDSVGADVILFGGDLFDHPANQWPDDQAMDTIRNALSRLKAPLGKFAVLGNHDLESQSSGEMVSHLLFEAGFEVLNNQSVKIRNRGTQSISLVGLESEMLGNPDPEAAYQNISPDSFTIALCHTPDTVLRLPQDQTDLMLAGHSHGGQIYIPLLGTFYRANYAEIYYRGKHQVDDILLDVSNGTGTTRMDVRLFSPAEIVVYRLEHTEPAPETDSVPDNPDQSDGSNEAGTDENPDGSDVPQDQPAENPEE</sequence>
<accession>A0A412FJA8</accession>
<dbReference type="GO" id="GO:0016020">
    <property type="term" value="C:membrane"/>
    <property type="evidence" value="ECO:0007669"/>
    <property type="project" value="GOC"/>
</dbReference>
<comment type="caution">
    <text evidence="3">The sequence shown here is derived from an EMBL/GenBank/DDBJ whole genome shotgun (WGS) entry which is preliminary data.</text>
</comment>
<feature type="domain" description="Calcineurin-like phosphoesterase" evidence="2">
    <location>
        <begin position="59"/>
        <end position="229"/>
    </location>
</feature>
<dbReference type="GO" id="GO:0008758">
    <property type="term" value="F:UDP-2,3-diacylglucosamine hydrolase activity"/>
    <property type="evidence" value="ECO:0007669"/>
    <property type="project" value="TreeGrafter"/>
</dbReference>
<gene>
    <name evidence="3" type="ORF">DWY25_16185</name>
</gene>
<dbReference type="InterPro" id="IPR004843">
    <property type="entry name" value="Calcineurin-like_PHP"/>
</dbReference>
<dbReference type="PANTHER" id="PTHR31302:SF25">
    <property type="entry name" value="PHOSPHOESTERASE"/>
    <property type="match status" value="1"/>
</dbReference>
<dbReference type="SUPFAM" id="SSF56300">
    <property type="entry name" value="Metallo-dependent phosphatases"/>
    <property type="match status" value="1"/>
</dbReference>
<evidence type="ECO:0000313" key="3">
    <source>
        <dbReference type="EMBL" id="RGR68245.1"/>
    </source>
</evidence>
<evidence type="ECO:0000259" key="2">
    <source>
        <dbReference type="Pfam" id="PF00149"/>
    </source>
</evidence>
<feature type="compositionally biased region" description="Polar residues" evidence="1">
    <location>
        <begin position="303"/>
        <end position="312"/>
    </location>
</feature>
<dbReference type="EMBL" id="QRUP01000028">
    <property type="protein sequence ID" value="RGR68245.1"/>
    <property type="molecule type" value="Genomic_DNA"/>
</dbReference>
<reference evidence="3 4" key="1">
    <citation type="submission" date="2018-08" db="EMBL/GenBank/DDBJ databases">
        <title>A genome reference for cultivated species of the human gut microbiota.</title>
        <authorList>
            <person name="Zou Y."/>
            <person name="Xue W."/>
            <person name="Luo G."/>
        </authorList>
    </citation>
    <scope>NUCLEOTIDE SEQUENCE [LARGE SCALE GENOMIC DNA]</scope>
    <source>
        <strain evidence="3 4">AF24-29</strain>
    </source>
</reference>
<name>A0A412FJA8_9FIRM</name>
<dbReference type="PANTHER" id="PTHR31302">
    <property type="entry name" value="TRANSMEMBRANE PROTEIN WITH METALLOPHOSPHOESTERASE DOMAIN-RELATED"/>
    <property type="match status" value="1"/>
</dbReference>
<protein>
    <submittedName>
        <fullName evidence="3">Metallophosphoesterase</fullName>
    </submittedName>
</protein>
<evidence type="ECO:0000313" key="4">
    <source>
        <dbReference type="Proteomes" id="UP000284178"/>
    </source>
</evidence>
<feature type="region of interest" description="Disordered" evidence="1">
    <location>
        <begin position="290"/>
        <end position="334"/>
    </location>
</feature>
<dbReference type="InterPro" id="IPR029052">
    <property type="entry name" value="Metallo-depent_PP-like"/>
</dbReference>
<dbReference type="Gene3D" id="3.60.21.10">
    <property type="match status" value="1"/>
</dbReference>
<proteinExistence type="predicted"/>
<dbReference type="Proteomes" id="UP000284178">
    <property type="component" value="Unassembled WGS sequence"/>
</dbReference>
<dbReference type="AlphaFoldDB" id="A0A412FJA8"/>
<dbReference type="GO" id="GO:0009245">
    <property type="term" value="P:lipid A biosynthetic process"/>
    <property type="evidence" value="ECO:0007669"/>
    <property type="project" value="TreeGrafter"/>
</dbReference>
<keyword evidence="4" id="KW-1185">Reference proteome</keyword>
<dbReference type="InterPro" id="IPR051158">
    <property type="entry name" value="Metallophosphoesterase_sf"/>
</dbReference>
<dbReference type="CDD" id="cd07385">
    <property type="entry name" value="MPP_YkuE_C"/>
    <property type="match status" value="1"/>
</dbReference>
<organism evidence="3 4">
    <name type="scientific">Holdemania filiformis</name>
    <dbReference type="NCBI Taxonomy" id="61171"/>
    <lineage>
        <taxon>Bacteria</taxon>
        <taxon>Bacillati</taxon>
        <taxon>Bacillota</taxon>
        <taxon>Erysipelotrichia</taxon>
        <taxon>Erysipelotrichales</taxon>
        <taxon>Erysipelotrichaceae</taxon>
        <taxon>Holdemania</taxon>
    </lineage>
</organism>
<dbReference type="Pfam" id="PF00149">
    <property type="entry name" value="Metallophos"/>
    <property type="match status" value="1"/>
</dbReference>